<dbReference type="Pfam" id="PF01381">
    <property type="entry name" value="HTH_3"/>
    <property type="match status" value="1"/>
</dbReference>
<dbReference type="InterPro" id="IPR010982">
    <property type="entry name" value="Lambda_DNA-bd_dom_sf"/>
</dbReference>
<evidence type="ECO:0000259" key="1">
    <source>
        <dbReference type="PROSITE" id="PS50943"/>
    </source>
</evidence>
<dbReference type="Proteomes" id="UP000197003">
    <property type="component" value="Chromosome"/>
</dbReference>
<dbReference type="InterPro" id="IPR001387">
    <property type="entry name" value="Cro/C1-type_HTH"/>
</dbReference>
<dbReference type="CDD" id="cd00093">
    <property type="entry name" value="HTH_XRE"/>
    <property type="match status" value="1"/>
</dbReference>
<dbReference type="SMART" id="SM00530">
    <property type="entry name" value="HTH_XRE"/>
    <property type="match status" value="1"/>
</dbReference>
<dbReference type="OrthoDB" id="5296175at2"/>
<organism evidence="2 3">
    <name type="scientific">Bdellovibrio bacteriovorus</name>
    <dbReference type="NCBI Taxonomy" id="959"/>
    <lineage>
        <taxon>Bacteria</taxon>
        <taxon>Pseudomonadati</taxon>
        <taxon>Bdellovibrionota</taxon>
        <taxon>Bdellovibrionia</taxon>
        <taxon>Bdellovibrionales</taxon>
        <taxon>Pseudobdellovibrionaceae</taxon>
        <taxon>Bdellovibrio</taxon>
    </lineage>
</organism>
<dbReference type="EMBL" id="CP020946">
    <property type="protein sequence ID" value="ASD63026.1"/>
    <property type="molecule type" value="Genomic_DNA"/>
</dbReference>
<gene>
    <name evidence="2" type="ORF">B9G79_05305</name>
</gene>
<accession>A0A1Z3N6E3</accession>
<reference evidence="2 3" key="1">
    <citation type="submission" date="2017-04" db="EMBL/GenBank/DDBJ databases">
        <title>Whole genome sequence of Bdellovibrio bacteriovorus strain SSB218315.</title>
        <authorList>
            <person name="Oyedara O."/>
            <person name="Rodriguez-Perez M.A."/>
        </authorList>
    </citation>
    <scope>NUCLEOTIDE SEQUENCE [LARGE SCALE GENOMIC DNA]</scope>
    <source>
        <strain evidence="2 3">SSB218315</strain>
    </source>
</reference>
<feature type="domain" description="HTH cro/C1-type" evidence="1">
    <location>
        <begin position="12"/>
        <end position="67"/>
    </location>
</feature>
<dbReference type="SUPFAM" id="SSF47413">
    <property type="entry name" value="lambda repressor-like DNA-binding domains"/>
    <property type="match status" value="1"/>
</dbReference>
<dbReference type="Gene3D" id="1.10.260.40">
    <property type="entry name" value="lambda repressor-like DNA-binding domains"/>
    <property type="match status" value="1"/>
</dbReference>
<sequence length="90" mass="10049">MALKKNTLGQFLKEKRTLSGLSQGEVSKKLGYSTPQFISNWARGVSSSPIDTLKKIGQIYHVSADELFERVLEGTIESVRDDMAKKFKKG</sequence>
<dbReference type="RefSeq" id="WP_088564611.1">
    <property type="nucleotide sequence ID" value="NZ_CP020946.1"/>
</dbReference>
<evidence type="ECO:0000313" key="3">
    <source>
        <dbReference type="Proteomes" id="UP000197003"/>
    </source>
</evidence>
<dbReference type="GO" id="GO:0003677">
    <property type="term" value="F:DNA binding"/>
    <property type="evidence" value="ECO:0007669"/>
    <property type="project" value="InterPro"/>
</dbReference>
<evidence type="ECO:0000313" key="2">
    <source>
        <dbReference type="EMBL" id="ASD63026.1"/>
    </source>
</evidence>
<dbReference type="AlphaFoldDB" id="A0A1Z3N6E3"/>
<proteinExistence type="predicted"/>
<protein>
    <submittedName>
        <fullName evidence="2">Transcriptional regulator</fullName>
    </submittedName>
</protein>
<dbReference type="PROSITE" id="PS50943">
    <property type="entry name" value="HTH_CROC1"/>
    <property type="match status" value="1"/>
</dbReference>
<name>A0A1Z3N6E3_BDEBC</name>